<evidence type="ECO:0000313" key="1">
    <source>
        <dbReference type="EMBL" id="KTB47015.1"/>
    </source>
</evidence>
<protein>
    <submittedName>
        <fullName evidence="1">Uncharacterized protein</fullName>
    </submittedName>
</protein>
<dbReference type="EMBL" id="LATX01000172">
    <property type="protein sequence ID" value="KTB47015.1"/>
    <property type="molecule type" value="Genomic_DNA"/>
</dbReference>
<dbReference type="AlphaFoldDB" id="A0A0W0GEL6"/>
<gene>
    <name evidence="1" type="ORF">WG66_408</name>
</gene>
<comment type="caution">
    <text evidence="1">The sequence shown here is derived from an EMBL/GenBank/DDBJ whole genome shotgun (WGS) entry which is preliminary data.</text>
</comment>
<evidence type="ECO:0000313" key="2">
    <source>
        <dbReference type="Proteomes" id="UP000054988"/>
    </source>
</evidence>
<accession>A0A0W0GEL6</accession>
<proteinExistence type="predicted"/>
<reference evidence="1 2" key="1">
    <citation type="submission" date="2015-12" db="EMBL/GenBank/DDBJ databases">
        <title>Draft genome sequence of Moniliophthora roreri, the causal agent of frosty pod rot of cacao.</title>
        <authorList>
            <person name="Aime M.C."/>
            <person name="Diaz-Valderrama J.R."/>
            <person name="Kijpornyongpan T."/>
            <person name="Phillips-Mora W."/>
        </authorList>
    </citation>
    <scope>NUCLEOTIDE SEQUENCE [LARGE SCALE GENOMIC DNA]</scope>
    <source>
        <strain evidence="1 2">MCA 2952</strain>
    </source>
</reference>
<organism evidence="1 2">
    <name type="scientific">Moniliophthora roreri</name>
    <name type="common">Frosty pod rot fungus</name>
    <name type="synonym">Monilia roreri</name>
    <dbReference type="NCBI Taxonomy" id="221103"/>
    <lineage>
        <taxon>Eukaryota</taxon>
        <taxon>Fungi</taxon>
        <taxon>Dikarya</taxon>
        <taxon>Basidiomycota</taxon>
        <taxon>Agaricomycotina</taxon>
        <taxon>Agaricomycetes</taxon>
        <taxon>Agaricomycetidae</taxon>
        <taxon>Agaricales</taxon>
        <taxon>Marasmiineae</taxon>
        <taxon>Marasmiaceae</taxon>
        <taxon>Moniliophthora</taxon>
    </lineage>
</organism>
<dbReference type="Proteomes" id="UP000054988">
    <property type="component" value="Unassembled WGS sequence"/>
</dbReference>
<name>A0A0W0GEL6_MONRR</name>
<sequence>MDLSVRIPRAIIQRVKWGEQTGHDISAVDPQLLIPVVSRDFVSLSLYLNADPSLDNLSRT</sequence>